<feature type="signal peptide" evidence="1">
    <location>
        <begin position="1"/>
        <end position="28"/>
    </location>
</feature>
<organism evidence="2 3">
    <name type="scientific">Nonomuraea endophytica</name>
    <dbReference type="NCBI Taxonomy" id="714136"/>
    <lineage>
        <taxon>Bacteria</taxon>
        <taxon>Bacillati</taxon>
        <taxon>Actinomycetota</taxon>
        <taxon>Actinomycetes</taxon>
        <taxon>Streptosporangiales</taxon>
        <taxon>Streptosporangiaceae</taxon>
        <taxon>Nonomuraea</taxon>
    </lineage>
</organism>
<dbReference type="AlphaFoldDB" id="A0A7W8ED79"/>
<keyword evidence="1" id="KW-0732">Signal</keyword>
<proteinExistence type="predicted"/>
<keyword evidence="3" id="KW-1185">Reference proteome</keyword>
<name>A0A7W8ED79_9ACTN</name>
<reference evidence="2 3" key="1">
    <citation type="submission" date="2020-08" db="EMBL/GenBank/DDBJ databases">
        <title>Genomic Encyclopedia of Type Strains, Phase IV (KMG-IV): sequencing the most valuable type-strain genomes for metagenomic binning, comparative biology and taxonomic classification.</title>
        <authorList>
            <person name="Goeker M."/>
        </authorList>
    </citation>
    <scope>NUCLEOTIDE SEQUENCE [LARGE SCALE GENOMIC DNA]</scope>
    <source>
        <strain evidence="2 3">DSM 45385</strain>
    </source>
</reference>
<evidence type="ECO:0008006" key="4">
    <source>
        <dbReference type="Google" id="ProtNLM"/>
    </source>
</evidence>
<dbReference type="Proteomes" id="UP000568380">
    <property type="component" value="Unassembled WGS sequence"/>
</dbReference>
<evidence type="ECO:0000313" key="2">
    <source>
        <dbReference type="EMBL" id="MBB5075098.1"/>
    </source>
</evidence>
<dbReference type="EMBL" id="JACHIN010000001">
    <property type="protein sequence ID" value="MBB5075098.1"/>
    <property type="molecule type" value="Genomic_DNA"/>
</dbReference>
<protein>
    <recommendedName>
        <fullName evidence="4">Lactococcin 972 family bacteriocin</fullName>
    </recommendedName>
</protein>
<evidence type="ECO:0000256" key="1">
    <source>
        <dbReference type="SAM" id="SignalP"/>
    </source>
</evidence>
<evidence type="ECO:0000313" key="3">
    <source>
        <dbReference type="Proteomes" id="UP000568380"/>
    </source>
</evidence>
<gene>
    <name evidence="2" type="ORF">HNR40_000544</name>
</gene>
<feature type="chain" id="PRO_5030609345" description="Lactococcin 972 family bacteriocin" evidence="1">
    <location>
        <begin position="29"/>
        <end position="135"/>
    </location>
</feature>
<sequence>MRKFLVAAAIAGSVASGLALAPAAQASADTSSSAGFWGPYFSSNGGKAYAKGRTSKDSNGYVHTTWSGKEKFGGDKKYGYVWFEYYKGGSWHKFYRHWNGSGGDSWKAKGIKKMYTYTCWGKKPNHYCGSKHRIY</sequence>
<dbReference type="RefSeq" id="WP_184958056.1">
    <property type="nucleotide sequence ID" value="NZ_JACHIN010000001.1"/>
</dbReference>
<comment type="caution">
    <text evidence="2">The sequence shown here is derived from an EMBL/GenBank/DDBJ whole genome shotgun (WGS) entry which is preliminary data.</text>
</comment>
<accession>A0A7W8ED79</accession>